<dbReference type="InParanoid" id="A0A1D6KEP6"/>
<organism evidence="2">
    <name type="scientific">Zea mays</name>
    <name type="common">Maize</name>
    <dbReference type="NCBI Taxonomy" id="4577"/>
    <lineage>
        <taxon>Eukaryota</taxon>
        <taxon>Viridiplantae</taxon>
        <taxon>Streptophyta</taxon>
        <taxon>Embryophyta</taxon>
        <taxon>Tracheophyta</taxon>
        <taxon>Spermatophyta</taxon>
        <taxon>Magnoliopsida</taxon>
        <taxon>Liliopsida</taxon>
        <taxon>Poales</taxon>
        <taxon>Poaceae</taxon>
        <taxon>PACMAD clade</taxon>
        <taxon>Panicoideae</taxon>
        <taxon>Andropogonodae</taxon>
        <taxon>Andropogoneae</taxon>
        <taxon>Tripsacinae</taxon>
        <taxon>Zea</taxon>
    </lineage>
</organism>
<gene>
    <name evidence="2" type="ORF">ZEAMMB73_Zm00001d030861</name>
</gene>
<dbReference type="AlphaFoldDB" id="A0A1D6KEP6"/>
<proteinExistence type="predicted"/>
<sequence length="93" mass="10026">MAKPLSPTSDSLAPKSLSRPSPGGLLDPLTASMRSLASARRSPITTLVMYDEDTRTIAELSIDIYLYLDTDLYNVSGLSLTLPPPTCDLSRGR</sequence>
<feature type="region of interest" description="Disordered" evidence="1">
    <location>
        <begin position="1"/>
        <end position="29"/>
    </location>
</feature>
<evidence type="ECO:0000256" key="1">
    <source>
        <dbReference type="SAM" id="MobiDB-lite"/>
    </source>
</evidence>
<protein>
    <submittedName>
        <fullName evidence="2">Uncharacterized protein</fullName>
    </submittedName>
</protein>
<accession>A0A1D6KEP6</accession>
<evidence type="ECO:0000313" key="2">
    <source>
        <dbReference type="EMBL" id="ONM01618.1"/>
    </source>
</evidence>
<name>A0A1D6KEP6_MAIZE</name>
<reference evidence="2" key="1">
    <citation type="submission" date="2015-12" db="EMBL/GenBank/DDBJ databases">
        <title>Update maize B73 reference genome by single molecule sequencing technologies.</title>
        <authorList>
            <consortium name="Maize Genome Sequencing Project"/>
            <person name="Ware D."/>
        </authorList>
    </citation>
    <scope>NUCLEOTIDE SEQUENCE [LARGE SCALE GENOMIC DNA]</scope>
    <source>
        <tissue evidence="2">Seedling</tissue>
    </source>
</reference>
<dbReference type="EMBL" id="CM007647">
    <property type="protein sequence ID" value="ONM01618.1"/>
    <property type="molecule type" value="Genomic_DNA"/>
</dbReference>
<feature type="compositionally biased region" description="Polar residues" evidence="1">
    <location>
        <begin position="1"/>
        <end position="11"/>
    </location>
</feature>